<organism evidence="1 2">
    <name type="scientific">Lysobacter cavernae</name>
    <dbReference type="NCBI Taxonomy" id="1685901"/>
    <lineage>
        <taxon>Bacteria</taxon>
        <taxon>Pseudomonadati</taxon>
        <taxon>Pseudomonadota</taxon>
        <taxon>Gammaproteobacteria</taxon>
        <taxon>Lysobacterales</taxon>
        <taxon>Lysobacteraceae</taxon>
        <taxon>Lysobacter</taxon>
    </lineage>
</organism>
<gene>
    <name evidence="1" type="ORF">ACFOLC_01520</name>
</gene>
<dbReference type="Pfam" id="PF07617">
    <property type="entry name" value="DUF1579"/>
    <property type="match status" value="1"/>
</dbReference>
<proteinExistence type="predicted"/>
<name>A0ABV7RJK8_9GAMM</name>
<dbReference type="Proteomes" id="UP001595740">
    <property type="component" value="Unassembled WGS sequence"/>
</dbReference>
<dbReference type="EMBL" id="JBHRXK010000001">
    <property type="protein sequence ID" value="MFC3549690.1"/>
    <property type="molecule type" value="Genomic_DNA"/>
</dbReference>
<evidence type="ECO:0000313" key="1">
    <source>
        <dbReference type="EMBL" id="MFC3549690.1"/>
    </source>
</evidence>
<dbReference type="InterPro" id="IPR011473">
    <property type="entry name" value="DUF1579"/>
</dbReference>
<reference evidence="2" key="1">
    <citation type="journal article" date="2019" name="Int. J. Syst. Evol. Microbiol.">
        <title>The Global Catalogue of Microorganisms (GCM) 10K type strain sequencing project: providing services to taxonomists for standard genome sequencing and annotation.</title>
        <authorList>
            <consortium name="The Broad Institute Genomics Platform"/>
            <consortium name="The Broad Institute Genome Sequencing Center for Infectious Disease"/>
            <person name="Wu L."/>
            <person name="Ma J."/>
        </authorList>
    </citation>
    <scope>NUCLEOTIDE SEQUENCE [LARGE SCALE GENOMIC DNA]</scope>
    <source>
        <strain evidence="2">KCTC 42875</strain>
    </source>
</reference>
<accession>A0ABV7RJK8</accession>
<evidence type="ECO:0000313" key="2">
    <source>
        <dbReference type="Proteomes" id="UP001595740"/>
    </source>
</evidence>
<protein>
    <submittedName>
        <fullName evidence="1">DUF1579 domain-containing protein</fullName>
    </submittedName>
</protein>
<sequence>MGKKEFEASLAEGGAHHRLAQMAGEWAGTFRLWFQPDQLACESPQRGSIRSILGGRFLLHEYQTRFGDDLIDGVALYGVHLDDDAFESAWVESFGTGTSIMFSAGSAGAEHFNVLGSYGDGQGGPRWDWRTEIEQPDADHLVITMTNITPQGEAAKAVEVRYARVHA</sequence>
<comment type="caution">
    <text evidence="1">The sequence shown here is derived from an EMBL/GenBank/DDBJ whole genome shotgun (WGS) entry which is preliminary data.</text>
</comment>
<dbReference type="RefSeq" id="WP_386756956.1">
    <property type="nucleotide sequence ID" value="NZ_JBHRXK010000001.1"/>
</dbReference>
<keyword evidence="2" id="KW-1185">Reference proteome</keyword>